<evidence type="ECO:0000313" key="1">
    <source>
        <dbReference type="EMBL" id="GAA2405464.1"/>
    </source>
</evidence>
<gene>
    <name evidence="1" type="ORF">GCM10010420_36570</name>
</gene>
<accession>A0ABN3IJG4</accession>
<dbReference type="EMBL" id="BAAATJ010000017">
    <property type="protein sequence ID" value="GAA2405464.1"/>
    <property type="molecule type" value="Genomic_DNA"/>
</dbReference>
<proteinExistence type="predicted"/>
<dbReference type="Proteomes" id="UP001500058">
    <property type="component" value="Unassembled WGS sequence"/>
</dbReference>
<keyword evidence="2" id="KW-1185">Reference proteome</keyword>
<comment type="caution">
    <text evidence="1">The sequence shown here is derived from an EMBL/GenBank/DDBJ whole genome shotgun (WGS) entry which is preliminary data.</text>
</comment>
<protein>
    <submittedName>
        <fullName evidence="1">Uncharacterized protein</fullName>
    </submittedName>
</protein>
<reference evidence="1 2" key="1">
    <citation type="journal article" date="2019" name="Int. J. Syst. Evol. Microbiol.">
        <title>The Global Catalogue of Microorganisms (GCM) 10K type strain sequencing project: providing services to taxonomists for standard genome sequencing and annotation.</title>
        <authorList>
            <consortium name="The Broad Institute Genomics Platform"/>
            <consortium name="The Broad Institute Genome Sequencing Center for Infectious Disease"/>
            <person name="Wu L."/>
            <person name="Ma J."/>
        </authorList>
    </citation>
    <scope>NUCLEOTIDE SEQUENCE [LARGE SCALE GENOMIC DNA]</scope>
    <source>
        <strain evidence="1 2">JCM 6921</strain>
    </source>
</reference>
<organism evidence="1 2">
    <name type="scientific">Streptomyces glaucosporus</name>
    <dbReference type="NCBI Taxonomy" id="284044"/>
    <lineage>
        <taxon>Bacteria</taxon>
        <taxon>Bacillati</taxon>
        <taxon>Actinomycetota</taxon>
        <taxon>Actinomycetes</taxon>
        <taxon>Kitasatosporales</taxon>
        <taxon>Streptomycetaceae</taxon>
        <taxon>Streptomyces</taxon>
    </lineage>
</organism>
<evidence type="ECO:0000313" key="2">
    <source>
        <dbReference type="Proteomes" id="UP001500058"/>
    </source>
</evidence>
<name>A0ABN3IJG4_9ACTN</name>
<sequence length="70" mass="7185">MKGVFGAADDARFRRSPGDSADCLAGVAALAPRLRDSALWEAARTGTAERRAPLPVAGIKASLFKTGGNA</sequence>